<dbReference type="EMBL" id="CAJOBH010113708">
    <property type="protein sequence ID" value="CAF4674881.1"/>
    <property type="molecule type" value="Genomic_DNA"/>
</dbReference>
<gene>
    <name evidence="4" type="ORF">BYL167_LOCUS43115</name>
    <name evidence="3" type="ORF">CJN711_LOCUS9939</name>
</gene>
<dbReference type="Proteomes" id="UP000663855">
    <property type="component" value="Unassembled WGS sequence"/>
</dbReference>
<comment type="caution">
    <text evidence="3">The sequence shown here is derived from an EMBL/GenBank/DDBJ whole genome shotgun (WGS) entry which is preliminary data.</text>
</comment>
<dbReference type="InterPro" id="IPR036628">
    <property type="entry name" value="Clp_N_dom_sf"/>
</dbReference>
<sequence length="45" mass="5079">MSHSPEEFTDQTNKAIGEALEYTQEQKHIELVPLHLAHVLIADGH</sequence>
<accession>A0A814TBN3</accession>
<feature type="non-terminal residue" evidence="3">
    <location>
        <position position="45"/>
    </location>
</feature>
<evidence type="ECO:0000313" key="4">
    <source>
        <dbReference type="EMBL" id="CAF4674881.1"/>
    </source>
</evidence>
<protein>
    <recommendedName>
        <fullName evidence="2">Clp R domain-containing protein</fullName>
    </recommendedName>
</protein>
<name>A0A814TBN3_9BILA</name>
<dbReference type="EMBL" id="CAJNOV010004005">
    <property type="protein sequence ID" value="CAF1159505.1"/>
    <property type="molecule type" value="Genomic_DNA"/>
</dbReference>
<feature type="domain" description="Clp R" evidence="2">
    <location>
        <begin position="5"/>
        <end position="45"/>
    </location>
</feature>
<dbReference type="PROSITE" id="PS51903">
    <property type="entry name" value="CLP_R"/>
    <property type="match status" value="1"/>
</dbReference>
<evidence type="ECO:0000259" key="2">
    <source>
        <dbReference type="PROSITE" id="PS51903"/>
    </source>
</evidence>
<dbReference type="SUPFAM" id="SSF81923">
    <property type="entry name" value="Double Clp-N motif"/>
    <property type="match status" value="1"/>
</dbReference>
<dbReference type="AlphaFoldDB" id="A0A814TBN3"/>
<evidence type="ECO:0000313" key="5">
    <source>
        <dbReference type="Proteomes" id="UP000663855"/>
    </source>
</evidence>
<evidence type="ECO:0000256" key="1">
    <source>
        <dbReference type="PROSITE-ProRule" id="PRU01251"/>
    </source>
</evidence>
<proteinExistence type="predicted"/>
<keyword evidence="1" id="KW-0677">Repeat</keyword>
<dbReference type="InterPro" id="IPR004176">
    <property type="entry name" value="Clp_R_N"/>
</dbReference>
<evidence type="ECO:0000313" key="3">
    <source>
        <dbReference type="EMBL" id="CAF1159505.1"/>
    </source>
</evidence>
<organism evidence="3 5">
    <name type="scientific">Rotaria magnacalcarata</name>
    <dbReference type="NCBI Taxonomy" id="392030"/>
    <lineage>
        <taxon>Eukaryota</taxon>
        <taxon>Metazoa</taxon>
        <taxon>Spiralia</taxon>
        <taxon>Gnathifera</taxon>
        <taxon>Rotifera</taxon>
        <taxon>Eurotatoria</taxon>
        <taxon>Bdelloidea</taxon>
        <taxon>Philodinida</taxon>
        <taxon>Philodinidae</taxon>
        <taxon>Rotaria</taxon>
    </lineage>
</organism>
<reference evidence="3" key="1">
    <citation type="submission" date="2021-02" db="EMBL/GenBank/DDBJ databases">
        <authorList>
            <person name="Nowell W R."/>
        </authorList>
    </citation>
    <scope>NUCLEOTIDE SEQUENCE</scope>
</reference>
<dbReference type="Proteomes" id="UP000681967">
    <property type="component" value="Unassembled WGS sequence"/>
</dbReference>